<dbReference type="InterPro" id="IPR018247">
    <property type="entry name" value="EF_Hand_1_Ca_BS"/>
</dbReference>
<dbReference type="Proteomes" id="UP000507470">
    <property type="component" value="Unassembled WGS sequence"/>
</dbReference>
<reference evidence="3 4" key="1">
    <citation type="submission" date="2020-06" db="EMBL/GenBank/DDBJ databases">
        <authorList>
            <person name="Li R."/>
            <person name="Bekaert M."/>
        </authorList>
    </citation>
    <scope>NUCLEOTIDE SEQUENCE [LARGE SCALE GENOMIC DNA]</scope>
    <source>
        <strain evidence="4">wild</strain>
    </source>
</reference>
<dbReference type="InterPro" id="IPR002048">
    <property type="entry name" value="EF_hand_dom"/>
</dbReference>
<name>A0A6J8BN63_MYTCO</name>
<evidence type="ECO:0000256" key="1">
    <source>
        <dbReference type="ARBA" id="ARBA00022837"/>
    </source>
</evidence>
<proteinExistence type="predicted"/>
<dbReference type="SUPFAM" id="SSF51569">
    <property type="entry name" value="Aldolase"/>
    <property type="match status" value="1"/>
</dbReference>
<dbReference type="OrthoDB" id="5952569at2759"/>
<feature type="domain" description="EF-hand" evidence="2">
    <location>
        <begin position="491"/>
        <end position="526"/>
    </location>
</feature>
<dbReference type="InterPro" id="IPR011992">
    <property type="entry name" value="EF-hand-dom_pair"/>
</dbReference>
<evidence type="ECO:0000313" key="3">
    <source>
        <dbReference type="EMBL" id="CAC5384149.1"/>
    </source>
</evidence>
<protein>
    <recommendedName>
        <fullName evidence="2">EF-hand domain-containing protein</fullName>
    </recommendedName>
</protein>
<dbReference type="SUPFAM" id="SSF47473">
    <property type="entry name" value="EF-hand"/>
    <property type="match status" value="1"/>
</dbReference>
<dbReference type="PROSITE" id="PS00018">
    <property type="entry name" value="EF_HAND_1"/>
    <property type="match status" value="1"/>
</dbReference>
<dbReference type="InterPro" id="IPR013785">
    <property type="entry name" value="Aldolase_TIM"/>
</dbReference>
<dbReference type="AlphaFoldDB" id="A0A6J8BN63"/>
<gene>
    <name evidence="3" type="ORF">MCOR_19822</name>
</gene>
<evidence type="ECO:0000313" key="4">
    <source>
        <dbReference type="Proteomes" id="UP000507470"/>
    </source>
</evidence>
<dbReference type="GO" id="GO:0005509">
    <property type="term" value="F:calcium ion binding"/>
    <property type="evidence" value="ECO:0007669"/>
    <property type="project" value="InterPro"/>
</dbReference>
<sequence length="561" mass="64791">MGNRPANSFVNSYEKDVEEIRDRYKVLRDLDVFILDNSIRESTVGQLKGHTLESKWEIYNEVKKCGFENTIVASFSHMTRVDDIFIKQLVEKGEDRNGLFAFSEVTDSVKNMIPNTEIVPIGLRKLKEVGLWNVILEVDLGDTTYNFLEFSVEKMAQLIKKWVVWIHENLHKHAKVFVNFRDLPEVMPFHSERIFYIIDYMTRLPKDLKLFGLLFEEPKGTSLPDEFGLMTKYIRKKMNANNWKGHLLIHVHEKFGFSDYTALEALLNGANGVWASVCLEGAAMGNASSCVTLLNLIRLGNKNLLKKYTCTYLRKAAINITKITTGEDPHSKQPVYGERALDLVLGLDKEEFDLSEFFGEKAPVRISSVASPEMIRTRLVQIFGEDEKFTIEKAYKMKEVMLDDLKQSRKEEYMSTVGLAMLFDRAGGAITVTMRDAISKEEVVRPHAQNMIAEIRRRWDDWDLKDEVQGDDMLEYDSFYNGFMAPYFSCYRCSETKKALQAIDMDTDGQVDWDEFLVYIKWAIHEYPDVKDADELLDIAFRKGLIPAMQDELLKNRYACN</sequence>
<accession>A0A6J8BN63</accession>
<organism evidence="3 4">
    <name type="scientific">Mytilus coruscus</name>
    <name type="common">Sea mussel</name>
    <dbReference type="NCBI Taxonomy" id="42192"/>
    <lineage>
        <taxon>Eukaryota</taxon>
        <taxon>Metazoa</taxon>
        <taxon>Spiralia</taxon>
        <taxon>Lophotrochozoa</taxon>
        <taxon>Mollusca</taxon>
        <taxon>Bivalvia</taxon>
        <taxon>Autobranchia</taxon>
        <taxon>Pteriomorphia</taxon>
        <taxon>Mytilida</taxon>
        <taxon>Mytiloidea</taxon>
        <taxon>Mytilidae</taxon>
        <taxon>Mytilinae</taxon>
        <taxon>Mytilus</taxon>
    </lineage>
</organism>
<keyword evidence="1" id="KW-0106">Calcium</keyword>
<evidence type="ECO:0000259" key="2">
    <source>
        <dbReference type="PROSITE" id="PS50222"/>
    </source>
</evidence>
<dbReference type="PROSITE" id="PS50222">
    <property type="entry name" value="EF_HAND_2"/>
    <property type="match status" value="1"/>
</dbReference>
<dbReference type="EMBL" id="CACVKT020003486">
    <property type="protein sequence ID" value="CAC5384149.1"/>
    <property type="molecule type" value="Genomic_DNA"/>
</dbReference>
<dbReference type="Gene3D" id="3.20.20.70">
    <property type="entry name" value="Aldolase class I"/>
    <property type="match status" value="1"/>
</dbReference>
<keyword evidence="4" id="KW-1185">Reference proteome</keyword>